<reference evidence="1" key="1">
    <citation type="journal article" date="2023" name="G3 (Bethesda)">
        <title>Whole genome assembly and annotation of the endangered Caribbean coral Acropora cervicornis.</title>
        <authorList>
            <person name="Selwyn J.D."/>
            <person name="Vollmer S.V."/>
        </authorList>
    </citation>
    <scope>NUCLEOTIDE SEQUENCE</scope>
    <source>
        <strain evidence="1">K2</strain>
    </source>
</reference>
<comment type="caution">
    <text evidence="1">The sequence shown here is derived from an EMBL/GenBank/DDBJ whole genome shotgun (WGS) entry which is preliminary data.</text>
</comment>
<feature type="non-terminal residue" evidence="1">
    <location>
        <position position="1"/>
    </location>
</feature>
<accession>A0AAD9VEA7</accession>
<name>A0AAD9VEA7_ACRCE</name>
<sequence>TITISPTFKPSTETAHLAGRPCFQRDNHLKTQPCLPKFSCSATLIYANIWTLIRHGNNPP</sequence>
<keyword evidence="2" id="KW-1185">Reference proteome</keyword>
<evidence type="ECO:0000313" key="2">
    <source>
        <dbReference type="Proteomes" id="UP001249851"/>
    </source>
</evidence>
<dbReference type="EMBL" id="JARQWQ010000006">
    <property type="protein sequence ID" value="KAK2571398.1"/>
    <property type="molecule type" value="Genomic_DNA"/>
</dbReference>
<reference evidence="1" key="2">
    <citation type="journal article" date="2023" name="Science">
        <title>Genomic signatures of disease resistance in endangered staghorn corals.</title>
        <authorList>
            <person name="Vollmer S.V."/>
            <person name="Selwyn J.D."/>
            <person name="Despard B.A."/>
            <person name="Roesel C.L."/>
        </authorList>
    </citation>
    <scope>NUCLEOTIDE SEQUENCE</scope>
    <source>
        <strain evidence="1">K2</strain>
    </source>
</reference>
<dbReference type="Proteomes" id="UP001249851">
    <property type="component" value="Unassembled WGS sequence"/>
</dbReference>
<organism evidence="1 2">
    <name type="scientific">Acropora cervicornis</name>
    <name type="common">Staghorn coral</name>
    <dbReference type="NCBI Taxonomy" id="6130"/>
    <lineage>
        <taxon>Eukaryota</taxon>
        <taxon>Metazoa</taxon>
        <taxon>Cnidaria</taxon>
        <taxon>Anthozoa</taxon>
        <taxon>Hexacorallia</taxon>
        <taxon>Scleractinia</taxon>
        <taxon>Astrocoeniina</taxon>
        <taxon>Acroporidae</taxon>
        <taxon>Acropora</taxon>
    </lineage>
</organism>
<gene>
    <name evidence="1" type="ORF">P5673_003989</name>
</gene>
<proteinExistence type="predicted"/>
<dbReference type="AlphaFoldDB" id="A0AAD9VEA7"/>
<evidence type="ECO:0000313" key="1">
    <source>
        <dbReference type="EMBL" id="KAK2571398.1"/>
    </source>
</evidence>
<protein>
    <submittedName>
        <fullName evidence="1">Uncharacterized protein</fullName>
    </submittedName>
</protein>